<sequence>MASEIHYPTGIAAVCEPERMRIYFQSPSGQIRETQYEKGWKGGNIGSTIGNARYNTPLAAAATPGLKNISVFSLTDFNTIMQRTYVPNWGWSYGDIGYYGIQVAPYSKLAAAYPPNSDDDLRVYAQKTDDTIQEWKWTQSSGWTAGDNLGKALPGTAITATRFTNGSESAIRVYVQHANNDIVQKCHNASKGWYDMNQVIVASAPFRTAMAITNFHSDPNDTDVNLRLYWVTADGGFWQWCWGSSGFRDKRKMHGATLPSSQIAAVAWDGKPPELRVYYQGGTNGTGITEWAYGKNAQTSVGKTAKDPLPPA</sequence>
<proteinExistence type="inferred from homology"/>
<organism evidence="4 5">
    <name type="scientific">Aspergillus mulundensis</name>
    <dbReference type="NCBI Taxonomy" id="1810919"/>
    <lineage>
        <taxon>Eukaryota</taxon>
        <taxon>Fungi</taxon>
        <taxon>Dikarya</taxon>
        <taxon>Ascomycota</taxon>
        <taxon>Pezizomycotina</taxon>
        <taxon>Eurotiomycetes</taxon>
        <taxon>Eurotiomycetidae</taxon>
        <taxon>Eurotiales</taxon>
        <taxon>Aspergillaceae</taxon>
        <taxon>Aspergillus</taxon>
        <taxon>Aspergillus subgen. Nidulantes</taxon>
    </lineage>
</organism>
<dbReference type="GeneID" id="38111955"/>
<dbReference type="GO" id="GO:0030246">
    <property type="term" value="F:carbohydrate binding"/>
    <property type="evidence" value="ECO:0007669"/>
    <property type="project" value="UniProtKB-KW"/>
</dbReference>
<comment type="caution">
    <text evidence="4">The sequence shown here is derived from an EMBL/GenBank/DDBJ whole genome shotgun (WGS) entry which is preliminary data.</text>
</comment>
<keyword evidence="3" id="KW-0430">Lectin</keyword>
<evidence type="ECO:0000313" key="4">
    <source>
        <dbReference type="EMBL" id="RDW89810.1"/>
    </source>
</evidence>
<gene>
    <name evidence="4" type="ORF">DSM5745_01585</name>
</gene>
<dbReference type="InterPro" id="IPR012475">
    <property type="entry name" value="Fungal_lectin"/>
</dbReference>
<name>A0A3D8SU11_9EURO</name>
<dbReference type="Pfam" id="PF07938">
    <property type="entry name" value="Fungal_lectin"/>
    <property type="match status" value="1"/>
</dbReference>
<dbReference type="RefSeq" id="XP_026606764.1">
    <property type="nucleotide sequence ID" value="XM_026743601.1"/>
</dbReference>
<dbReference type="AlphaFoldDB" id="A0A3D8SU11"/>
<accession>A0A3D8SU11</accession>
<dbReference type="Gene3D" id="2.120.10.70">
    <property type="entry name" value="Fucose-specific lectin"/>
    <property type="match status" value="1"/>
</dbReference>
<protein>
    <recommendedName>
        <fullName evidence="2">Fucose-specific lectin</fullName>
    </recommendedName>
</protein>
<evidence type="ECO:0000256" key="2">
    <source>
        <dbReference type="ARBA" id="ARBA00015560"/>
    </source>
</evidence>
<dbReference type="EMBL" id="PVWQ01000002">
    <property type="protein sequence ID" value="RDW89810.1"/>
    <property type="molecule type" value="Genomic_DNA"/>
</dbReference>
<dbReference type="SUPFAM" id="SSF89372">
    <property type="entry name" value="Fucose-specific lectin"/>
    <property type="match status" value="1"/>
</dbReference>
<comment type="similarity">
    <text evidence="1">Belongs to the fungal fucose-specific lectin family.</text>
</comment>
<evidence type="ECO:0000256" key="1">
    <source>
        <dbReference type="ARBA" id="ARBA00009042"/>
    </source>
</evidence>
<keyword evidence="5" id="KW-1185">Reference proteome</keyword>
<evidence type="ECO:0000313" key="5">
    <source>
        <dbReference type="Proteomes" id="UP000256690"/>
    </source>
</evidence>
<reference evidence="4 5" key="1">
    <citation type="journal article" date="2018" name="IMA Fungus">
        <title>IMA Genome-F 9: Draft genome sequence of Annulohypoxylon stygium, Aspergillus mulundensis, Berkeleyomyces basicola (syn. Thielaviopsis basicola), Ceratocystis smalleyi, two Cercospora beticola strains, Coleophoma cylindrospora, Fusarium fracticaudum, Phialophora cf. hyalina, and Morchella septimelata.</title>
        <authorList>
            <person name="Wingfield B.D."/>
            <person name="Bills G.F."/>
            <person name="Dong Y."/>
            <person name="Huang W."/>
            <person name="Nel W.J."/>
            <person name="Swalarsk-Parry B.S."/>
            <person name="Vaghefi N."/>
            <person name="Wilken P.M."/>
            <person name="An Z."/>
            <person name="de Beer Z.W."/>
            <person name="De Vos L."/>
            <person name="Chen L."/>
            <person name="Duong T.A."/>
            <person name="Gao Y."/>
            <person name="Hammerbacher A."/>
            <person name="Kikkert J.R."/>
            <person name="Li Y."/>
            <person name="Li H."/>
            <person name="Li K."/>
            <person name="Li Q."/>
            <person name="Liu X."/>
            <person name="Ma X."/>
            <person name="Naidoo K."/>
            <person name="Pethybridge S.J."/>
            <person name="Sun J."/>
            <person name="Steenkamp E.T."/>
            <person name="van der Nest M.A."/>
            <person name="van Wyk S."/>
            <person name="Wingfield M.J."/>
            <person name="Xiong C."/>
            <person name="Yue Q."/>
            <person name="Zhang X."/>
        </authorList>
    </citation>
    <scope>NUCLEOTIDE SEQUENCE [LARGE SCALE GENOMIC DNA]</scope>
    <source>
        <strain evidence="4 5">DSM 5745</strain>
    </source>
</reference>
<dbReference type="OrthoDB" id="407298at2759"/>
<dbReference type="STRING" id="1810919.A0A3D8SU11"/>
<dbReference type="Proteomes" id="UP000256690">
    <property type="component" value="Unassembled WGS sequence"/>
</dbReference>
<evidence type="ECO:0000256" key="3">
    <source>
        <dbReference type="ARBA" id="ARBA00022734"/>
    </source>
</evidence>